<keyword evidence="2" id="KW-0378">Hydrolase</keyword>
<dbReference type="Gene3D" id="3.40.50.1820">
    <property type="entry name" value="alpha/beta hydrolase"/>
    <property type="match status" value="1"/>
</dbReference>
<sequence>MVDLSLTDLGWRRLLRSLALLRATGVELVVLAGHLLLYPTGVLQERTADQRGTAGGDALAERRIPAAPCGPPPVLLLHGFVDNRSVFALLSRSLRRNGWTTVQALNYSPLTCDVRDAAALLAEQVERLCELTGHQRIDIVGHSLGGLVARYYVQRLGGDARVRTVVTLGTPHSGTRVIPFASPHPLIRQMRPNSELLLELGNPAIGCRTRFVAFWSELDEFMVPAETARLDHPDLTAHNVRAPAIGHLTFPVNGAVVAAIQQALSADEEHGGAVDAA</sequence>
<dbReference type="GO" id="GO:0016787">
    <property type="term" value="F:hydrolase activity"/>
    <property type="evidence" value="ECO:0007669"/>
    <property type="project" value="UniProtKB-KW"/>
</dbReference>
<evidence type="ECO:0000259" key="1">
    <source>
        <dbReference type="Pfam" id="PF00561"/>
    </source>
</evidence>
<organism evidence="2 3">
    <name type="scientific">Streptantibioticus rubrisoli</name>
    <dbReference type="NCBI Taxonomy" id="1387313"/>
    <lineage>
        <taxon>Bacteria</taxon>
        <taxon>Bacillati</taxon>
        <taxon>Actinomycetota</taxon>
        <taxon>Actinomycetes</taxon>
        <taxon>Kitasatosporales</taxon>
        <taxon>Streptomycetaceae</taxon>
        <taxon>Streptantibioticus</taxon>
    </lineage>
</organism>
<evidence type="ECO:0000313" key="2">
    <source>
        <dbReference type="EMBL" id="MCQ4045539.1"/>
    </source>
</evidence>
<gene>
    <name evidence="2" type="ORF">NON19_26775</name>
</gene>
<comment type="caution">
    <text evidence="2">The sequence shown here is derived from an EMBL/GenBank/DDBJ whole genome shotgun (WGS) entry which is preliminary data.</text>
</comment>
<feature type="domain" description="AB hydrolase-1" evidence="1">
    <location>
        <begin position="72"/>
        <end position="189"/>
    </location>
</feature>
<dbReference type="Pfam" id="PF00561">
    <property type="entry name" value="Abhydrolase_1"/>
    <property type="match status" value="1"/>
</dbReference>
<dbReference type="PANTHER" id="PTHR37946">
    <property type="entry name" value="SLL1969 PROTEIN"/>
    <property type="match status" value="1"/>
</dbReference>
<name>A0ABT1PJK4_9ACTN</name>
<dbReference type="InterPro" id="IPR029058">
    <property type="entry name" value="AB_hydrolase_fold"/>
</dbReference>
<dbReference type="Proteomes" id="UP001206206">
    <property type="component" value="Unassembled WGS sequence"/>
</dbReference>
<keyword evidence="3" id="KW-1185">Reference proteome</keyword>
<dbReference type="RefSeq" id="WP_255931684.1">
    <property type="nucleotide sequence ID" value="NZ_JANFNH010000044.1"/>
</dbReference>
<proteinExistence type="predicted"/>
<evidence type="ECO:0000313" key="3">
    <source>
        <dbReference type="Proteomes" id="UP001206206"/>
    </source>
</evidence>
<accession>A0ABT1PJK4</accession>
<dbReference type="PANTHER" id="PTHR37946:SF1">
    <property type="entry name" value="SLL1969 PROTEIN"/>
    <property type="match status" value="1"/>
</dbReference>
<reference evidence="2 3" key="1">
    <citation type="submission" date="2022-06" db="EMBL/GenBank/DDBJ databases">
        <title>Draft genome sequence of type strain Streptomyces rubrisoli DSM 42083.</title>
        <authorList>
            <person name="Duangmal K."/>
            <person name="Klaysubun C."/>
        </authorList>
    </citation>
    <scope>NUCLEOTIDE SEQUENCE [LARGE SCALE GENOMIC DNA]</scope>
    <source>
        <strain evidence="2 3">DSM 42083</strain>
    </source>
</reference>
<dbReference type="InterPro" id="IPR000073">
    <property type="entry name" value="AB_hydrolase_1"/>
</dbReference>
<dbReference type="EMBL" id="JANFNH010000044">
    <property type="protein sequence ID" value="MCQ4045539.1"/>
    <property type="molecule type" value="Genomic_DNA"/>
</dbReference>
<dbReference type="SUPFAM" id="SSF53474">
    <property type="entry name" value="alpha/beta-Hydrolases"/>
    <property type="match status" value="1"/>
</dbReference>
<protein>
    <submittedName>
        <fullName evidence="2">Alpha/beta fold hydrolase</fullName>
    </submittedName>
</protein>